<dbReference type="GO" id="GO:0000166">
    <property type="term" value="F:nucleotide binding"/>
    <property type="evidence" value="ECO:0007669"/>
    <property type="project" value="UniProtKB-KW"/>
</dbReference>
<comment type="caution">
    <text evidence="8">The sequence shown here is derived from an EMBL/GenBank/DDBJ whole genome shotgun (WGS) entry which is preliminary data.</text>
</comment>
<proteinExistence type="inferred from homology"/>
<dbReference type="Pfam" id="PF07683">
    <property type="entry name" value="CobW_C"/>
    <property type="match status" value="1"/>
</dbReference>
<dbReference type="InterPro" id="IPR003495">
    <property type="entry name" value="CobW/HypB/UreG_nucleotide-bd"/>
</dbReference>
<keyword evidence="2" id="KW-0378">Hydrolase</keyword>
<dbReference type="SUPFAM" id="SSF90002">
    <property type="entry name" value="Hypothetical protein YjiA, C-terminal domain"/>
    <property type="match status" value="1"/>
</dbReference>
<dbReference type="SMART" id="SM00833">
    <property type="entry name" value="CobW_C"/>
    <property type="match status" value="1"/>
</dbReference>
<dbReference type="AlphaFoldDB" id="Q2CBM4"/>
<dbReference type="eggNOG" id="COG0523">
    <property type="taxonomic scope" value="Bacteria"/>
</dbReference>
<dbReference type="STRING" id="314256.OG2516_06539"/>
<dbReference type="InterPro" id="IPR036627">
    <property type="entry name" value="CobW-likC_sf"/>
</dbReference>
<dbReference type="RefSeq" id="WP_007254834.1">
    <property type="nucleotide sequence ID" value="NZ_CH724107.1"/>
</dbReference>
<dbReference type="CDD" id="cd03112">
    <property type="entry name" value="CobW-like"/>
    <property type="match status" value="1"/>
</dbReference>
<feature type="domain" description="CobW C-terminal" evidence="7">
    <location>
        <begin position="242"/>
        <end position="336"/>
    </location>
</feature>
<accession>Q2CBM4</accession>
<protein>
    <submittedName>
        <fullName evidence="8">Cobalamin synthesis protein/P47K family protein</fullName>
    </submittedName>
</protein>
<dbReference type="PANTHER" id="PTHR13748:SF62">
    <property type="entry name" value="COBW DOMAIN-CONTAINING PROTEIN"/>
    <property type="match status" value="1"/>
</dbReference>
<evidence type="ECO:0000313" key="9">
    <source>
        <dbReference type="Proteomes" id="UP000003635"/>
    </source>
</evidence>
<gene>
    <name evidence="8" type="ORF">OG2516_06539</name>
</gene>
<keyword evidence="3" id="KW-0143">Chaperone</keyword>
<dbReference type="InterPro" id="IPR027417">
    <property type="entry name" value="P-loop_NTPase"/>
</dbReference>
<evidence type="ECO:0000256" key="2">
    <source>
        <dbReference type="ARBA" id="ARBA00022801"/>
    </source>
</evidence>
<sequence length="349" mass="37911">MIPVNVVTGFLGSGKTTLLREILRDPAFSDSAVIVNEFGEVGLDHMLLEEVEEGVLLLESGCICCTVRSDLQDTIRDLHDKAARGAIPPFKRVIVETTGVADPAPIVSTIAAEPVIRQHFRIGNVVCTVDGMNGLATLAAHPEPEKQIAVADRILVTKADIAEPAALAALEARVQALNPVTPLARSTGQGFDADFLFGADLGDAARRDDEVNRWLALAEHGHDDHHHHHHDHAHGHGHTSGTTTFVLRFPERIDWTAFGVWLTALLHAHGEKILRVKGILNVLESDTPVVIHGVQHVVHPPLHLARWPDDDRSSRIVFIARGVEADLIRRSLSAYLIATSKSARPDPVA</sequence>
<dbReference type="EMBL" id="AAOT01000037">
    <property type="protein sequence ID" value="EAR50107.1"/>
    <property type="molecule type" value="Genomic_DNA"/>
</dbReference>
<evidence type="ECO:0000256" key="4">
    <source>
        <dbReference type="ARBA" id="ARBA00034320"/>
    </source>
</evidence>
<organism evidence="8 9">
    <name type="scientific">Oceanicola granulosus (strain ATCC BAA-861 / DSM 15982 / KCTC 12143 / HTCC2516)</name>
    <dbReference type="NCBI Taxonomy" id="314256"/>
    <lineage>
        <taxon>Bacteria</taxon>
        <taxon>Pseudomonadati</taxon>
        <taxon>Pseudomonadota</taxon>
        <taxon>Alphaproteobacteria</taxon>
        <taxon>Rhodobacterales</taxon>
        <taxon>Roseobacteraceae</taxon>
        <taxon>Oceanicola</taxon>
    </lineage>
</organism>
<dbReference type="Gene3D" id="3.40.50.300">
    <property type="entry name" value="P-loop containing nucleotide triphosphate hydrolases"/>
    <property type="match status" value="1"/>
</dbReference>
<comment type="function">
    <text evidence="5">Zinc chaperone that directly transfers zinc cofactor to target proteins, thereby activating them. Zinc is transferred from the CXCC motif in the GTPase domain to the zinc binding site in target proteins in a process requiring GTP hydrolysis.</text>
</comment>
<evidence type="ECO:0000256" key="6">
    <source>
        <dbReference type="ARBA" id="ARBA00049117"/>
    </source>
</evidence>
<name>Q2CBM4_OCEGH</name>
<reference evidence="8 9" key="1">
    <citation type="journal article" date="2010" name="J. Bacteriol.">
        <title>Genome sequences of Oceanicola granulosus HTCC2516(T) and Oceanicola batsensis HTCC2597(TDelta).</title>
        <authorList>
            <person name="Thrash J.C."/>
            <person name="Cho J.C."/>
            <person name="Vergin K.L."/>
            <person name="Giovannoni S.J."/>
        </authorList>
    </citation>
    <scope>NUCLEOTIDE SEQUENCE [LARGE SCALE GENOMIC DNA]</scope>
    <source>
        <strain evidence="9">ATCC BAA-861 / DSM 15982 / KCTC 12143 / HTCC2516</strain>
    </source>
</reference>
<evidence type="ECO:0000259" key="7">
    <source>
        <dbReference type="SMART" id="SM00833"/>
    </source>
</evidence>
<dbReference type="PANTHER" id="PTHR13748">
    <property type="entry name" value="COBW-RELATED"/>
    <property type="match status" value="1"/>
</dbReference>
<dbReference type="HOGENOM" id="CLU_017452_0_2_5"/>
<keyword evidence="1" id="KW-0547">Nucleotide-binding</keyword>
<dbReference type="Proteomes" id="UP000003635">
    <property type="component" value="Unassembled WGS sequence"/>
</dbReference>
<evidence type="ECO:0000256" key="5">
    <source>
        <dbReference type="ARBA" id="ARBA00045658"/>
    </source>
</evidence>
<dbReference type="GO" id="GO:0016787">
    <property type="term" value="F:hydrolase activity"/>
    <property type="evidence" value="ECO:0007669"/>
    <property type="project" value="UniProtKB-KW"/>
</dbReference>
<dbReference type="GO" id="GO:0005737">
    <property type="term" value="C:cytoplasm"/>
    <property type="evidence" value="ECO:0007669"/>
    <property type="project" value="TreeGrafter"/>
</dbReference>
<dbReference type="SUPFAM" id="SSF52540">
    <property type="entry name" value="P-loop containing nucleoside triphosphate hydrolases"/>
    <property type="match status" value="1"/>
</dbReference>
<evidence type="ECO:0000256" key="1">
    <source>
        <dbReference type="ARBA" id="ARBA00022741"/>
    </source>
</evidence>
<dbReference type="InterPro" id="IPR011629">
    <property type="entry name" value="CobW-like_C"/>
</dbReference>
<dbReference type="Pfam" id="PF02492">
    <property type="entry name" value="cobW"/>
    <property type="match status" value="1"/>
</dbReference>
<keyword evidence="9" id="KW-1185">Reference proteome</keyword>
<comment type="catalytic activity">
    <reaction evidence="6">
        <text>GTP + H2O = GDP + phosphate + H(+)</text>
        <dbReference type="Rhea" id="RHEA:19669"/>
        <dbReference type="ChEBI" id="CHEBI:15377"/>
        <dbReference type="ChEBI" id="CHEBI:15378"/>
        <dbReference type="ChEBI" id="CHEBI:37565"/>
        <dbReference type="ChEBI" id="CHEBI:43474"/>
        <dbReference type="ChEBI" id="CHEBI:58189"/>
    </reaction>
    <physiologicalReaction direction="left-to-right" evidence="6">
        <dbReference type="Rhea" id="RHEA:19670"/>
    </physiologicalReaction>
</comment>
<dbReference type="InterPro" id="IPR051316">
    <property type="entry name" value="Zinc-reg_GTPase_activator"/>
</dbReference>
<dbReference type="OrthoDB" id="9808822at2"/>
<dbReference type="Gene3D" id="3.30.1220.10">
    <property type="entry name" value="CobW-like, C-terminal domain"/>
    <property type="match status" value="1"/>
</dbReference>
<evidence type="ECO:0000256" key="3">
    <source>
        <dbReference type="ARBA" id="ARBA00023186"/>
    </source>
</evidence>
<comment type="similarity">
    <text evidence="4">Belongs to the SIMIBI class G3E GTPase family. ZNG1 subfamily.</text>
</comment>
<evidence type="ECO:0000313" key="8">
    <source>
        <dbReference type="EMBL" id="EAR50107.1"/>
    </source>
</evidence>